<evidence type="ECO:0000256" key="2">
    <source>
        <dbReference type="ARBA" id="ARBA00023002"/>
    </source>
</evidence>
<dbReference type="Gene3D" id="3.40.50.720">
    <property type="entry name" value="NAD(P)-binding Rossmann-like Domain"/>
    <property type="match status" value="1"/>
</dbReference>
<keyword evidence="5" id="KW-1185">Reference proteome</keyword>
<evidence type="ECO:0000256" key="1">
    <source>
        <dbReference type="ARBA" id="ARBA00006484"/>
    </source>
</evidence>
<name>A0A9X1AJJ1_9SPHN</name>
<protein>
    <submittedName>
        <fullName evidence="4">SDR family oxidoreductase</fullName>
    </submittedName>
</protein>
<accession>A0A9X1AJJ1</accession>
<dbReference type="EMBL" id="JAHGAW010000001">
    <property type="protein sequence ID" value="MBT2185649.1"/>
    <property type="molecule type" value="Genomic_DNA"/>
</dbReference>
<dbReference type="PROSITE" id="PS00061">
    <property type="entry name" value="ADH_SHORT"/>
    <property type="match status" value="1"/>
</dbReference>
<comment type="catalytic activity">
    <reaction evidence="3">
        <text>2,5-dichlorocyclohexa-2,5-dien-1,4-diol + NAD(+) = 2,5-dichlorohydroquinone + NADH + H(+)</text>
        <dbReference type="Rhea" id="RHEA:15741"/>
        <dbReference type="ChEBI" id="CHEBI:15378"/>
        <dbReference type="ChEBI" id="CHEBI:27545"/>
        <dbReference type="ChEBI" id="CHEBI:28975"/>
        <dbReference type="ChEBI" id="CHEBI:57540"/>
        <dbReference type="ChEBI" id="CHEBI:57945"/>
    </reaction>
</comment>
<organism evidence="4 5">
    <name type="scientific">Sphingobium nicotianae</name>
    <dbReference type="NCBI Taxonomy" id="2782607"/>
    <lineage>
        <taxon>Bacteria</taxon>
        <taxon>Pseudomonadati</taxon>
        <taxon>Pseudomonadota</taxon>
        <taxon>Alphaproteobacteria</taxon>
        <taxon>Sphingomonadales</taxon>
        <taxon>Sphingomonadaceae</taxon>
        <taxon>Sphingobium</taxon>
    </lineage>
</organism>
<sequence length="260" mass="27182">MPNHTDKVIIVTGAAGSIGFATAEILAAQGAKLMLVDISAKVEERAAELRAKGATVEAVKADCAREAEVKGYVDATVARFGRIDGFFNNAGVEGLIAPTSDYPIEEFDRILSVNLRGVFLGLHFVLKQMVAQGSGAVVNTASIGSERGLAGGGPYNAAKHGVVGLTRTAAADHGKQGIRVNCVEPGVIRTPLLDEVMVQMFDGDLQKGLDKLGWVSVMNRVAQPAEVGHVVSFLLSDEASFVTGAAWPVDGGALCTIKHE</sequence>
<dbReference type="PANTHER" id="PTHR24321">
    <property type="entry name" value="DEHYDROGENASES, SHORT CHAIN"/>
    <property type="match status" value="1"/>
</dbReference>
<dbReference type="PRINTS" id="PR00080">
    <property type="entry name" value="SDRFAMILY"/>
</dbReference>
<evidence type="ECO:0000313" key="5">
    <source>
        <dbReference type="Proteomes" id="UP001138757"/>
    </source>
</evidence>
<proteinExistence type="inferred from homology"/>
<dbReference type="PRINTS" id="PR00081">
    <property type="entry name" value="GDHRDH"/>
</dbReference>
<evidence type="ECO:0000313" key="4">
    <source>
        <dbReference type="EMBL" id="MBT2185649.1"/>
    </source>
</evidence>
<gene>
    <name evidence="4" type="ORF">KK488_01670</name>
</gene>
<comment type="similarity">
    <text evidence="1">Belongs to the short-chain dehydrogenases/reductases (SDR) family.</text>
</comment>
<evidence type="ECO:0000256" key="3">
    <source>
        <dbReference type="ARBA" id="ARBA00051383"/>
    </source>
</evidence>
<reference evidence="4" key="1">
    <citation type="submission" date="2021-05" db="EMBL/GenBank/DDBJ databases">
        <title>Genome of Sphingobium sp. strain.</title>
        <authorList>
            <person name="Fan R."/>
        </authorList>
    </citation>
    <scope>NUCLEOTIDE SEQUENCE</scope>
    <source>
        <strain evidence="4">H33</strain>
    </source>
</reference>
<dbReference type="Proteomes" id="UP001138757">
    <property type="component" value="Unassembled WGS sequence"/>
</dbReference>
<dbReference type="FunFam" id="3.40.50.720:FF:000084">
    <property type="entry name" value="Short-chain dehydrogenase reductase"/>
    <property type="match status" value="1"/>
</dbReference>
<dbReference type="SUPFAM" id="SSF51735">
    <property type="entry name" value="NAD(P)-binding Rossmann-fold domains"/>
    <property type="match status" value="1"/>
</dbReference>
<dbReference type="PANTHER" id="PTHR24321:SF8">
    <property type="entry name" value="ESTRADIOL 17-BETA-DEHYDROGENASE 8-RELATED"/>
    <property type="match status" value="1"/>
</dbReference>
<dbReference type="InterPro" id="IPR020904">
    <property type="entry name" value="Sc_DH/Rdtase_CS"/>
</dbReference>
<comment type="caution">
    <text evidence="4">The sequence shown here is derived from an EMBL/GenBank/DDBJ whole genome shotgun (WGS) entry which is preliminary data.</text>
</comment>
<keyword evidence="2" id="KW-0560">Oxidoreductase</keyword>
<dbReference type="Pfam" id="PF13561">
    <property type="entry name" value="adh_short_C2"/>
    <property type="match status" value="1"/>
</dbReference>
<dbReference type="GO" id="GO:0016491">
    <property type="term" value="F:oxidoreductase activity"/>
    <property type="evidence" value="ECO:0007669"/>
    <property type="project" value="UniProtKB-KW"/>
</dbReference>
<dbReference type="InterPro" id="IPR002347">
    <property type="entry name" value="SDR_fam"/>
</dbReference>
<dbReference type="RefSeq" id="WP_214621386.1">
    <property type="nucleotide sequence ID" value="NZ_JAHGAW010000001.1"/>
</dbReference>
<dbReference type="InterPro" id="IPR036291">
    <property type="entry name" value="NAD(P)-bd_dom_sf"/>
</dbReference>
<dbReference type="AlphaFoldDB" id="A0A9X1AJJ1"/>